<keyword evidence="20" id="KW-0206">Cytoskeleton</keyword>
<evidence type="ECO:0000256" key="25">
    <source>
        <dbReference type="ARBA" id="ARBA00076610"/>
    </source>
</evidence>
<dbReference type="PANTHER" id="PTHR15439">
    <property type="entry name" value="RETINOBLASTOMA-BINDING PROTEIN 6"/>
    <property type="match status" value="1"/>
</dbReference>
<name>A0ABC9X2I2_GRUJA</name>
<dbReference type="GO" id="GO:0061630">
    <property type="term" value="F:ubiquitin protein ligase activity"/>
    <property type="evidence" value="ECO:0007669"/>
    <property type="project" value="UniProtKB-EC"/>
</dbReference>
<accession>A0ABC9X2I2</accession>
<comment type="pathway">
    <text evidence="5">Protein modification; protein ubiquitination.</text>
</comment>
<keyword evidence="14" id="KW-0227">DNA damage</keyword>
<dbReference type="InterPro" id="IPR036875">
    <property type="entry name" value="Znf_CCHC_sf"/>
</dbReference>
<keyword evidence="18" id="KW-0832">Ubl conjugation</keyword>
<evidence type="ECO:0000259" key="30">
    <source>
        <dbReference type="PROSITE" id="PS50089"/>
    </source>
</evidence>
<keyword evidence="11" id="KW-0808">Transferase</keyword>
<dbReference type="InterPro" id="IPR001878">
    <property type="entry name" value="Znf_CCHC"/>
</dbReference>
<evidence type="ECO:0000256" key="15">
    <source>
        <dbReference type="ARBA" id="ARBA00022771"/>
    </source>
</evidence>
<feature type="region of interest" description="Disordered" evidence="29">
    <location>
        <begin position="79"/>
        <end position="99"/>
    </location>
</feature>
<gene>
    <name evidence="33" type="ORF">GRJ2_001654100</name>
</gene>
<evidence type="ECO:0000256" key="23">
    <source>
        <dbReference type="ARBA" id="ARBA00075665"/>
    </source>
</evidence>
<keyword evidence="12" id="KW-0235">DNA replication</keyword>
<evidence type="ECO:0000256" key="1">
    <source>
        <dbReference type="ARBA" id="ARBA00000900"/>
    </source>
</evidence>
<dbReference type="Pfam" id="PF08783">
    <property type="entry name" value="DWNN"/>
    <property type="match status" value="1"/>
</dbReference>
<evidence type="ECO:0000256" key="17">
    <source>
        <dbReference type="ARBA" id="ARBA00022833"/>
    </source>
</evidence>
<evidence type="ECO:0000256" key="26">
    <source>
        <dbReference type="ARBA" id="ARBA00080587"/>
    </source>
</evidence>
<dbReference type="PROSITE" id="PS51282">
    <property type="entry name" value="DWNN"/>
    <property type="match status" value="1"/>
</dbReference>
<dbReference type="SMART" id="SM00184">
    <property type="entry name" value="RING"/>
    <property type="match status" value="1"/>
</dbReference>
<dbReference type="FunFam" id="3.10.20.90:FF:000070">
    <property type="entry name" value="E3 ubiquitin-protein ligase RBBP6 isoform X2"/>
    <property type="match status" value="1"/>
</dbReference>
<keyword evidence="8" id="KW-0963">Cytoplasm</keyword>
<evidence type="ECO:0000256" key="4">
    <source>
        <dbReference type="ARBA" id="ARBA00004604"/>
    </source>
</evidence>
<evidence type="ECO:0000256" key="27">
    <source>
        <dbReference type="ARBA" id="ARBA00081903"/>
    </source>
</evidence>
<dbReference type="Gene3D" id="3.10.20.90">
    <property type="entry name" value="Phosphatidylinositol 3-kinase Catalytic Subunit, Chain A, domain 1"/>
    <property type="match status" value="1"/>
</dbReference>
<dbReference type="CDD" id="cd16620">
    <property type="entry name" value="vRING-HC-C4C4_RBBP6"/>
    <property type="match status" value="1"/>
</dbReference>
<dbReference type="Gene3D" id="3.30.40.10">
    <property type="entry name" value="Zinc/RING finger domain, C3HC4 (zinc finger)"/>
    <property type="match status" value="1"/>
</dbReference>
<evidence type="ECO:0000256" key="5">
    <source>
        <dbReference type="ARBA" id="ARBA00004906"/>
    </source>
</evidence>
<keyword evidence="34" id="KW-1185">Reference proteome</keyword>
<sequence length="420" mass="47009">MSCVHYKFSSKLNYDTVTFNGFHICLRDLKRQIFSREKLKPANCDLQITNAQTKEEYTDENALIPKNSSVIVRRIPAGGGKATSKRHVLSRTEPVDESSAPTSLAQLMKTADLAEANASEEDKIKAMMVQSCQAYDPINYMKKPLGPPPPSYICFRCGKPGHYIKDCPTTGDKHFESVPRIKKSTGIPRSFMMEVKDPNTKGAMLTNTGKYAIPIINAEAYARGKKEKRPFLPEEPSSSSSDDPIPDELLCLICKDIVTDAVVIPCCGNSYCDECIRTALLESEEHTCPTCHQTDVSPDTLIANKSLRKAVNNFKNGTGYTKRLRQQIQQHQQMMTVTPPAALVTAAGQSTSSSRYKSKLDEFTNDFAKELMEYNEIQKERRRSFSILYMSVMEKQIVQKNQEEFHSTSLSLDGLDDPGD</sequence>
<dbReference type="GO" id="GO:0005813">
    <property type="term" value="C:centrosome"/>
    <property type="evidence" value="ECO:0007669"/>
    <property type="project" value="UniProtKB-SubCell"/>
</dbReference>
<evidence type="ECO:0000256" key="21">
    <source>
        <dbReference type="ARBA" id="ARBA00023242"/>
    </source>
</evidence>
<keyword evidence="17" id="KW-0862">Zinc</keyword>
<evidence type="ECO:0000256" key="8">
    <source>
        <dbReference type="ARBA" id="ARBA00022490"/>
    </source>
</evidence>
<dbReference type="Pfam" id="PF13696">
    <property type="entry name" value="zf-CCHC_2"/>
    <property type="match status" value="1"/>
</dbReference>
<evidence type="ECO:0000256" key="19">
    <source>
        <dbReference type="ARBA" id="ARBA00022990"/>
    </source>
</evidence>
<dbReference type="PROSITE" id="PS50089">
    <property type="entry name" value="ZF_RING_2"/>
    <property type="match status" value="1"/>
</dbReference>
<comment type="caution">
    <text evidence="33">The sequence shown here is derived from an EMBL/GenBank/DDBJ whole genome shotgun (WGS) entry which is preliminary data.</text>
</comment>
<dbReference type="Gene3D" id="4.10.60.10">
    <property type="entry name" value="Zinc finger, CCHC-type"/>
    <property type="match status" value="1"/>
</dbReference>
<dbReference type="GO" id="GO:0005730">
    <property type="term" value="C:nucleolus"/>
    <property type="evidence" value="ECO:0007669"/>
    <property type="project" value="UniProtKB-SubCell"/>
</dbReference>
<dbReference type="InterPro" id="IPR014891">
    <property type="entry name" value="DWNN_domain"/>
</dbReference>
<dbReference type="SUPFAM" id="SSF57850">
    <property type="entry name" value="RING/U-box"/>
    <property type="match status" value="1"/>
</dbReference>
<evidence type="ECO:0000256" key="7">
    <source>
        <dbReference type="ARBA" id="ARBA00022454"/>
    </source>
</evidence>
<dbReference type="InterPro" id="IPR025829">
    <property type="entry name" value="Zn_knuckle_CX2CX3GHX4C"/>
</dbReference>
<dbReference type="SMART" id="SM01180">
    <property type="entry name" value="DWNN"/>
    <property type="match status" value="1"/>
</dbReference>
<dbReference type="GO" id="GO:0006974">
    <property type="term" value="P:DNA damage response"/>
    <property type="evidence" value="ECO:0007669"/>
    <property type="project" value="UniProtKB-KW"/>
</dbReference>
<evidence type="ECO:0000256" key="12">
    <source>
        <dbReference type="ARBA" id="ARBA00022705"/>
    </source>
</evidence>
<dbReference type="FunFam" id="3.30.40.10:FF:000139">
    <property type="entry name" value="E3 ubiquitin-protein ligase RBBP6 isoform X1"/>
    <property type="match status" value="1"/>
</dbReference>
<dbReference type="GO" id="GO:0008270">
    <property type="term" value="F:zinc ion binding"/>
    <property type="evidence" value="ECO:0007669"/>
    <property type="project" value="UniProtKB-KW"/>
</dbReference>
<dbReference type="InterPro" id="IPR033489">
    <property type="entry name" value="RBBP6"/>
</dbReference>
<dbReference type="Pfam" id="PF13923">
    <property type="entry name" value="zf-C3HC4_2"/>
    <property type="match status" value="1"/>
</dbReference>
<dbReference type="GO" id="GO:0005694">
    <property type="term" value="C:chromosome"/>
    <property type="evidence" value="ECO:0007669"/>
    <property type="project" value="UniProtKB-SubCell"/>
</dbReference>
<reference evidence="33 34" key="1">
    <citation type="submission" date="2024-06" db="EMBL/GenBank/DDBJ databases">
        <title>The draft genome of Grus japonensis, version 3.</title>
        <authorList>
            <person name="Nabeshima K."/>
            <person name="Suzuki S."/>
            <person name="Onuma M."/>
        </authorList>
    </citation>
    <scope>NUCLEOTIDE SEQUENCE [LARGE SCALE GENOMIC DNA]</scope>
    <source>
        <strain evidence="33 34">451A</strain>
    </source>
</reference>
<comment type="subcellular location">
    <subcellularLocation>
        <location evidence="2">Chromosome</location>
    </subcellularLocation>
    <subcellularLocation>
        <location evidence="3">Cytoplasm</location>
        <location evidence="3">Cytoskeleton</location>
        <location evidence="3">Microtubule organizing center</location>
        <location evidence="3">Centrosome</location>
    </subcellularLocation>
    <subcellularLocation>
        <location evidence="4">Nucleus</location>
        <location evidence="4">Nucleolus</location>
    </subcellularLocation>
</comment>
<dbReference type="Proteomes" id="UP001623348">
    <property type="component" value="Unassembled WGS sequence"/>
</dbReference>
<feature type="domain" description="CCHC-type" evidence="31">
    <location>
        <begin position="154"/>
        <end position="168"/>
    </location>
</feature>
<evidence type="ECO:0000256" key="11">
    <source>
        <dbReference type="ARBA" id="ARBA00022679"/>
    </source>
</evidence>
<evidence type="ECO:0000259" key="32">
    <source>
        <dbReference type="PROSITE" id="PS51282"/>
    </source>
</evidence>
<proteinExistence type="predicted"/>
<keyword evidence="7" id="KW-0158">Chromosome</keyword>
<evidence type="ECO:0000256" key="14">
    <source>
        <dbReference type="ARBA" id="ARBA00022763"/>
    </source>
</evidence>
<feature type="domain" description="DWNN" evidence="32">
    <location>
        <begin position="4"/>
        <end position="76"/>
    </location>
</feature>
<evidence type="ECO:0000313" key="33">
    <source>
        <dbReference type="EMBL" id="GAB0191888.1"/>
    </source>
</evidence>
<dbReference type="EMBL" id="BAAFJT010000006">
    <property type="protein sequence ID" value="GAB0191888.1"/>
    <property type="molecule type" value="Genomic_DNA"/>
</dbReference>
<keyword evidence="13" id="KW-0479">Metal-binding</keyword>
<evidence type="ECO:0000256" key="3">
    <source>
        <dbReference type="ARBA" id="ARBA00004300"/>
    </source>
</evidence>
<evidence type="ECO:0000256" key="16">
    <source>
        <dbReference type="ARBA" id="ARBA00022786"/>
    </source>
</evidence>
<dbReference type="PROSITE" id="PS50158">
    <property type="entry name" value="ZF_CCHC"/>
    <property type="match status" value="1"/>
</dbReference>
<evidence type="ECO:0000256" key="13">
    <source>
        <dbReference type="ARBA" id="ARBA00022723"/>
    </source>
</evidence>
<dbReference type="InterPro" id="IPR001841">
    <property type="entry name" value="Znf_RING"/>
</dbReference>
<keyword evidence="9" id="KW-1017">Isopeptide bond</keyword>
<evidence type="ECO:0000256" key="6">
    <source>
        <dbReference type="ARBA" id="ARBA00012483"/>
    </source>
</evidence>
<dbReference type="PANTHER" id="PTHR15439:SF0">
    <property type="entry name" value="CELL DIVISION CYCLE AND APOPTOSIS REGULATOR PROTEIN 1-RELATED"/>
    <property type="match status" value="1"/>
</dbReference>
<keyword evidence="15 28" id="KW-0863">Zinc-finger</keyword>
<dbReference type="EC" id="2.3.2.27" evidence="6"/>
<dbReference type="GO" id="GO:0006511">
    <property type="term" value="P:ubiquitin-dependent protein catabolic process"/>
    <property type="evidence" value="ECO:0007669"/>
    <property type="project" value="UniProtKB-ARBA"/>
</dbReference>
<dbReference type="InterPro" id="IPR013083">
    <property type="entry name" value="Znf_RING/FYVE/PHD"/>
</dbReference>
<evidence type="ECO:0000256" key="29">
    <source>
        <dbReference type="SAM" id="MobiDB-lite"/>
    </source>
</evidence>
<evidence type="ECO:0000256" key="24">
    <source>
        <dbReference type="ARBA" id="ARBA00076177"/>
    </source>
</evidence>
<evidence type="ECO:0000259" key="31">
    <source>
        <dbReference type="PROSITE" id="PS50158"/>
    </source>
</evidence>
<evidence type="ECO:0000256" key="20">
    <source>
        <dbReference type="ARBA" id="ARBA00023212"/>
    </source>
</evidence>
<keyword evidence="16" id="KW-0833">Ubl conjugation pathway</keyword>
<evidence type="ECO:0000256" key="18">
    <source>
        <dbReference type="ARBA" id="ARBA00022843"/>
    </source>
</evidence>
<keyword evidence="19" id="KW-0007">Acetylation</keyword>
<dbReference type="SMART" id="SM00343">
    <property type="entry name" value="ZnF_C2HC"/>
    <property type="match status" value="1"/>
</dbReference>
<evidence type="ECO:0000256" key="2">
    <source>
        <dbReference type="ARBA" id="ARBA00004286"/>
    </source>
</evidence>
<dbReference type="SUPFAM" id="SSF57756">
    <property type="entry name" value="Retrovirus zinc finger-like domains"/>
    <property type="match status" value="1"/>
</dbReference>
<comment type="catalytic activity">
    <reaction evidence="1">
        <text>S-ubiquitinyl-[E2 ubiquitin-conjugating enzyme]-L-cysteine + [acceptor protein]-L-lysine = [E2 ubiquitin-conjugating enzyme]-L-cysteine + N(6)-ubiquitinyl-[acceptor protein]-L-lysine.</text>
        <dbReference type="EC" id="2.3.2.27"/>
    </reaction>
</comment>
<evidence type="ECO:0000256" key="9">
    <source>
        <dbReference type="ARBA" id="ARBA00022499"/>
    </source>
</evidence>
<evidence type="ECO:0000256" key="22">
    <source>
        <dbReference type="ARBA" id="ARBA00067366"/>
    </source>
</evidence>
<evidence type="ECO:0000256" key="28">
    <source>
        <dbReference type="PROSITE-ProRule" id="PRU00047"/>
    </source>
</evidence>
<organism evidence="33 34">
    <name type="scientific">Grus japonensis</name>
    <name type="common">Japanese crane</name>
    <name type="synonym">Red-crowned crane</name>
    <dbReference type="NCBI Taxonomy" id="30415"/>
    <lineage>
        <taxon>Eukaryota</taxon>
        <taxon>Metazoa</taxon>
        <taxon>Chordata</taxon>
        <taxon>Craniata</taxon>
        <taxon>Vertebrata</taxon>
        <taxon>Euteleostomi</taxon>
        <taxon>Archelosauria</taxon>
        <taxon>Archosauria</taxon>
        <taxon>Dinosauria</taxon>
        <taxon>Saurischia</taxon>
        <taxon>Theropoda</taxon>
        <taxon>Coelurosauria</taxon>
        <taxon>Aves</taxon>
        <taxon>Neognathae</taxon>
        <taxon>Neoaves</taxon>
        <taxon>Gruiformes</taxon>
        <taxon>Gruidae</taxon>
        <taxon>Grus</taxon>
    </lineage>
</organism>
<dbReference type="AlphaFoldDB" id="A0ABC9X2I2"/>
<dbReference type="GO" id="GO:0006260">
    <property type="term" value="P:DNA replication"/>
    <property type="evidence" value="ECO:0007669"/>
    <property type="project" value="UniProtKB-KW"/>
</dbReference>
<keyword evidence="10" id="KW-0597">Phosphoprotein</keyword>
<evidence type="ECO:0000256" key="10">
    <source>
        <dbReference type="ARBA" id="ARBA00022553"/>
    </source>
</evidence>
<dbReference type="FunFam" id="4.10.60.10:FF:000005">
    <property type="entry name" value="E3 ubiquitin-protein ligase RBBP6"/>
    <property type="match status" value="1"/>
</dbReference>
<evidence type="ECO:0000313" key="34">
    <source>
        <dbReference type="Proteomes" id="UP001623348"/>
    </source>
</evidence>
<keyword evidence="21" id="KW-0539">Nucleus</keyword>
<protein>
    <recommendedName>
        <fullName evidence="22">E3 ubiquitin-protein ligase RBBP6</fullName>
        <ecNumber evidence="6">2.3.2.27</ecNumber>
    </recommendedName>
    <alternativeName>
        <fullName evidence="23">Proliferation potential-related protein</fullName>
    </alternativeName>
    <alternativeName>
        <fullName evidence="24">Protein P2P-R</fullName>
    </alternativeName>
    <alternativeName>
        <fullName evidence="27">RING-type E3 ubiquitin transferase RBBP6</fullName>
    </alternativeName>
    <alternativeName>
        <fullName evidence="26">Retinoblastoma-binding protein 6</fullName>
    </alternativeName>
    <alternativeName>
        <fullName evidence="25">p53-associated cellular protein of testis</fullName>
    </alternativeName>
</protein>
<feature type="domain" description="RING-type" evidence="30">
    <location>
        <begin position="251"/>
        <end position="292"/>
    </location>
</feature>